<keyword evidence="11 17" id="KW-1133">Transmembrane helix</keyword>
<dbReference type="Proteomes" id="UP000826271">
    <property type="component" value="Unassembled WGS sequence"/>
</dbReference>
<keyword evidence="5 17" id="KW-0812">Transmembrane</keyword>
<evidence type="ECO:0000256" key="8">
    <source>
        <dbReference type="ARBA" id="ARBA00022741"/>
    </source>
</evidence>
<protein>
    <submittedName>
        <fullName evidence="21">Uncharacterized protein</fullName>
    </submittedName>
</protein>
<dbReference type="PROSITE" id="PS50026">
    <property type="entry name" value="EGF_3"/>
    <property type="match status" value="1"/>
</dbReference>
<comment type="subcellular location">
    <subcellularLocation>
        <location evidence="1">Membrane</location>
        <topology evidence="1">Single-pass type I membrane protein</topology>
    </subcellularLocation>
</comment>
<dbReference type="InterPro" id="IPR001881">
    <property type="entry name" value="EGF-like_Ca-bd_dom"/>
</dbReference>
<dbReference type="InterPro" id="IPR045274">
    <property type="entry name" value="WAK-like"/>
</dbReference>
<dbReference type="InterPro" id="IPR000742">
    <property type="entry name" value="EGF"/>
</dbReference>
<dbReference type="GO" id="GO:0004674">
    <property type="term" value="F:protein serine/threonine kinase activity"/>
    <property type="evidence" value="ECO:0007669"/>
    <property type="project" value="UniProtKB-KW"/>
</dbReference>
<keyword evidence="3 15" id="KW-0245">EGF-like domain</keyword>
<dbReference type="FunFam" id="2.10.25.10:FF:000038">
    <property type="entry name" value="Fibrillin 2"/>
    <property type="match status" value="1"/>
</dbReference>
<dbReference type="Pfam" id="PF08488">
    <property type="entry name" value="WAK"/>
    <property type="match status" value="1"/>
</dbReference>
<dbReference type="GO" id="GO:0007166">
    <property type="term" value="P:cell surface receptor signaling pathway"/>
    <property type="evidence" value="ECO:0007669"/>
    <property type="project" value="InterPro"/>
</dbReference>
<dbReference type="SUPFAM" id="SSF56112">
    <property type="entry name" value="Protein kinase-like (PK-like)"/>
    <property type="match status" value="1"/>
</dbReference>
<evidence type="ECO:0000256" key="10">
    <source>
        <dbReference type="ARBA" id="ARBA00022840"/>
    </source>
</evidence>
<evidence type="ECO:0000256" key="16">
    <source>
        <dbReference type="SAM" id="MobiDB-lite"/>
    </source>
</evidence>
<evidence type="ECO:0000256" key="4">
    <source>
        <dbReference type="ARBA" id="ARBA00022679"/>
    </source>
</evidence>
<dbReference type="SMART" id="SM00179">
    <property type="entry name" value="EGF_CA"/>
    <property type="match status" value="1"/>
</dbReference>
<feature type="signal peptide" evidence="18">
    <location>
        <begin position="1"/>
        <end position="25"/>
    </location>
</feature>
<evidence type="ECO:0000256" key="9">
    <source>
        <dbReference type="ARBA" id="ARBA00022777"/>
    </source>
</evidence>
<evidence type="ECO:0000256" key="6">
    <source>
        <dbReference type="ARBA" id="ARBA00022729"/>
    </source>
</evidence>
<dbReference type="InterPro" id="IPR011009">
    <property type="entry name" value="Kinase-like_dom_sf"/>
</dbReference>
<dbReference type="InterPro" id="IPR049883">
    <property type="entry name" value="NOTCH1_EGF-like"/>
</dbReference>
<comment type="caution">
    <text evidence="21">The sequence shown here is derived from an EMBL/GenBank/DDBJ whole genome shotgun (WGS) entry which is preliminary data.</text>
</comment>
<dbReference type="InterPro" id="IPR001245">
    <property type="entry name" value="Ser-Thr/Tyr_kinase_cat_dom"/>
</dbReference>
<keyword evidence="8" id="KW-0547">Nucleotide-binding</keyword>
<keyword evidence="4" id="KW-0808">Transferase</keyword>
<feature type="domain" description="EGF-like" evidence="20">
    <location>
        <begin position="294"/>
        <end position="326"/>
    </location>
</feature>
<evidence type="ECO:0000256" key="12">
    <source>
        <dbReference type="ARBA" id="ARBA00023136"/>
    </source>
</evidence>
<gene>
    <name evidence="21" type="ORF">BUALT_Bualt08G0112700</name>
</gene>
<evidence type="ECO:0000256" key="11">
    <source>
        <dbReference type="ARBA" id="ARBA00022989"/>
    </source>
</evidence>
<evidence type="ECO:0000256" key="18">
    <source>
        <dbReference type="SAM" id="SignalP"/>
    </source>
</evidence>
<feature type="domain" description="Protein kinase" evidence="19">
    <location>
        <begin position="406"/>
        <end position="650"/>
    </location>
</feature>
<evidence type="ECO:0000256" key="2">
    <source>
        <dbReference type="ARBA" id="ARBA00022527"/>
    </source>
</evidence>
<dbReference type="SUPFAM" id="SSF53098">
    <property type="entry name" value="Ribonuclease H-like"/>
    <property type="match status" value="1"/>
</dbReference>
<evidence type="ECO:0000256" key="17">
    <source>
        <dbReference type="SAM" id="Phobius"/>
    </source>
</evidence>
<dbReference type="InterPro" id="IPR012337">
    <property type="entry name" value="RNaseH-like_sf"/>
</dbReference>
<evidence type="ECO:0000313" key="21">
    <source>
        <dbReference type="EMBL" id="KAG8378196.1"/>
    </source>
</evidence>
<keyword evidence="12 17" id="KW-0472">Membrane</keyword>
<evidence type="ECO:0000256" key="14">
    <source>
        <dbReference type="ARBA" id="ARBA00023180"/>
    </source>
</evidence>
<dbReference type="PANTHER" id="PTHR27005">
    <property type="entry name" value="WALL-ASSOCIATED RECEPTOR KINASE-LIKE 21"/>
    <property type="match status" value="1"/>
</dbReference>
<dbReference type="AlphaFoldDB" id="A0AAV6XCJ9"/>
<dbReference type="GO" id="GO:0005509">
    <property type="term" value="F:calcium ion binding"/>
    <property type="evidence" value="ECO:0007669"/>
    <property type="project" value="InterPro"/>
</dbReference>
<dbReference type="EMBL" id="WHWC01000008">
    <property type="protein sequence ID" value="KAG8378196.1"/>
    <property type="molecule type" value="Genomic_DNA"/>
</dbReference>
<evidence type="ECO:0000259" key="20">
    <source>
        <dbReference type="PROSITE" id="PS50026"/>
    </source>
</evidence>
<dbReference type="Gene3D" id="2.10.25.10">
    <property type="entry name" value="Laminin"/>
    <property type="match status" value="1"/>
</dbReference>
<evidence type="ECO:0000259" key="19">
    <source>
        <dbReference type="PROSITE" id="PS50011"/>
    </source>
</evidence>
<feature type="transmembrane region" description="Helical" evidence="17">
    <location>
        <begin position="345"/>
        <end position="366"/>
    </location>
</feature>
<evidence type="ECO:0000256" key="1">
    <source>
        <dbReference type="ARBA" id="ARBA00004479"/>
    </source>
</evidence>
<dbReference type="Pfam" id="PF07645">
    <property type="entry name" value="EGF_CA"/>
    <property type="match status" value="1"/>
</dbReference>
<dbReference type="Pfam" id="PF13947">
    <property type="entry name" value="GUB_WAK_bind"/>
    <property type="match status" value="1"/>
</dbReference>
<keyword evidence="2" id="KW-0723">Serine/threonine-protein kinase</keyword>
<organism evidence="21 22">
    <name type="scientific">Buddleja alternifolia</name>
    <dbReference type="NCBI Taxonomy" id="168488"/>
    <lineage>
        <taxon>Eukaryota</taxon>
        <taxon>Viridiplantae</taxon>
        <taxon>Streptophyta</taxon>
        <taxon>Embryophyta</taxon>
        <taxon>Tracheophyta</taxon>
        <taxon>Spermatophyta</taxon>
        <taxon>Magnoliopsida</taxon>
        <taxon>eudicotyledons</taxon>
        <taxon>Gunneridae</taxon>
        <taxon>Pentapetalae</taxon>
        <taxon>asterids</taxon>
        <taxon>lamiids</taxon>
        <taxon>Lamiales</taxon>
        <taxon>Scrophulariaceae</taxon>
        <taxon>Buddlejeae</taxon>
        <taxon>Buddleja</taxon>
    </lineage>
</organism>
<dbReference type="InterPro" id="IPR013695">
    <property type="entry name" value="WAK"/>
</dbReference>
<accession>A0AAV6XCJ9</accession>
<keyword evidence="13 15" id="KW-1015">Disulfide bond</keyword>
<dbReference type="SUPFAM" id="SSF57196">
    <property type="entry name" value="EGF/Laminin"/>
    <property type="match status" value="1"/>
</dbReference>
<keyword evidence="10" id="KW-0067">ATP-binding</keyword>
<comment type="caution">
    <text evidence="15">Lacks conserved residue(s) required for the propagation of feature annotation.</text>
</comment>
<keyword evidence="22" id="KW-1185">Reference proteome</keyword>
<evidence type="ECO:0000313" key="22">
    <source>
        <dbReference type="Proteomes" id="UP000826271"/>
    </source>
</evidence>
<dbReference type="InterPro" id="IPR018097">
    <property type="entry name" value="EGF_Ca-bd_CS"/>
</dbReference>
<reference evidence="21" key="1">
    <citation type="submission" date="2019-10" db="EMBL/GenBank/DDBJ databases">
        <authorList>
            <person name="Zhang R."/>
            <person name="Pan Y."/>
            <person name="Wang J."/>
            <person name="Ma R."/>
            <person name="Yu S."/>
        </authorList>
    </citation>
    <scope>NUCLEOTIDE SEQUENCE</scope>
    <source>
        <strain evidence="21">LA-IB0</strain>
        <tissue evidence="21">Leaf</tissue>
    </source>
</reference>
<keyword evidence="14" id="KW-0325">Glycoprotein</keyword>
<dbReference type="PROSITE" id="PS50011">
    <property type="entry name" value="PROTEIN_KINASE_DOM"/>
    <property type="match status" value="1"/>
</dbReference>
<dbReference type="PANTHER" id="PTHR27005:SF283">
    <property type="entry name" value="OS02G0633066 PROTEIN"/>
    <property type="match status" value="1"/>
</dbReference>
<dbReference type="PROSITE" id="PS00010">
    <property type="entry name" value="ASX_HYDROXYL"/>
    <property type="match status" value="1"/>
</dbReference>
<evidence type="ECO:0000256" key="3">
    <source>
        <dbReference type="ARBA" id="ARBA00022536"/>
    </source>
</evidence>
<dbReference type="PROSITE" id="PS01187">
    <property type="entry name" value="EGF_CA"/>
    <property type="match status" value="1"/>
</dbReference>
<evidence type="ECO:0000256" key="5">
    <source>
        <dbReference type="ARBA" id="ARBA00022692"/>
    </source>
</evidence>
<dbReference type="GO" id="GO:0005524">
    <property type="term" value="F:ATP binding"/>
    <property type="evidence" value="ECO:0007669"/>
    <property type="project" value="UniProtKB-KW"/>
</dbReference>
<dbReference type="GO" id="GO:0005886">
    <property type="term" value="C:plasma membrane"/>
    <property type="evidence" value="ECO:0007669"/>
    <property type="project" value="TreeGrafter"/>
</dbReference>
<dbReference type="InterPro" id="IPR025287">
    <property type="entry name" value="WAK_GUB"/>
</dbReference>
<dbReference type="Gene3D" id="3.30.200.20">
    <property type="entry name" value="Phosphorylase Kinase, domain 1"/>
    <property type="match status" value="1"/>
</dbReference>
<feature type="disulfide bond" evidence="15">
    <location>
        <begin position="298"/>
        <end position="308"/>
    </location>
</feature>
<proteinExistence type="predicted"/>
<evidence type="ECO:0000256" key="15">
    <source>
        <dbReference type="PROSITE-ProRule" id="PRU00076"/>
    </source>
</evidence>
<dbReference type="CDD" id="cd00054">
    <property type="entry name" value="EGF_CA"/>
    <property type="match status" value="1"/>
</dbReference>
<evidence type="ECO:0000256" key="13">
    <source>
        <dbReference type="ARBA" id="ARBA00023157"/>
    </source>
</evidence>
<dbReference type="GO" id="GO:0030247">
    <property type="term" value="F:polysaccharide binding"/>
    <property type="evidence" value="ECO:0007669"/>
    <property type="project" value="InterPro"/>
</dbReference>
<keyword evidence="9" id="KW-0418">Kinase</keyword>
<feature type="chain" id="PRO_5043955781" evidence="18">
    <location>
        <begin position="26"/>
        <end position="974"/>
    </location>
</feature>
<dbReference type="Pfam" id="PF04937">
    <property type="entry name" value="DUF659"/>
    <property type="match status" value="1"/>
</dbReference>
<dbReference type="InterPro" id="IPR000152">
    <property type="entry name" value="EGF-type_Asp/Asn_hydroxyl_site"/>
</dbReference>
<name>A0AAV6XCJ9_9LAMI</name>
<evidence type="ECO:0000256" key="7">
    <source>
        <dbReference type="ARBA" id="ARBA00022737"/>
    </source>
</evidence>
<sequence>MISQAILVKLTILGTMMLLITETNSAPTPKAACQTNCGNVTIPFPFGTSFGCNLDDSFLITCNHSYNPPKPYLNLGGSIEFEVLAISLDGLMKVASSVASDCYDESGSQINGAISELTLSKFPISSTRNKFIAIGCDTYALTDGSDVWKRMSAGCVSWCGSIDSVVTGTCPGIGCCQTSIPKGIRDFLVDIQNFRYHTRIESFNPCVYAFVVETEAFHFSTTDHRDLQNRKTVPVVLDWSVGNMTCLEAQENLSTYACRANHSECSDSSNGIGYNCNCLTGFHGNPYHVDGCEDINECSTLEPCEGKCTNLKGSYLCSCPKGFEGDGKKDGAGCHSKSNTNDSTIFYVASGFLIPAVGSFWIFWWLKQKKEVKLRKNLFCQNGGLELEKILRTFTAEDLKMATDNYNKNNVILEQHSGVIYKGILRDESQQQVMIKTLYEPNNWNVDVFVRKISILSQIEKKNVLRLVGCCLETQVPVLVYKFVGVKSSLVDYIHDDALAISLSWDIRLRIAMEAATTLAYLHHDAAVAALIHGNLNSSSILLDHDYTVKVDDFALFARKGDSCSDVYSFGVVLAELLIGKPLNDERSIRGVKSSLSEDKLNRILDNRLVLGAKSQQLAEVAKLAVRCLSHSSFERPTMKEVAMALESAINLNSSSMTTTGANSSLTTTLLELGPACPVEPFEPGTGSQNRLELTTIVFLKNHSTRWSNRAARRRRPCIAVSDDICEIAKKAVEAIGGGSRKRNEMPTLGGRDMNSASSHVTQLHPPVKGGSLKQKTIFAITRKNEKENADEALVKAMIVNNIPFNVLRSEEFVAACTKIAAHGKGYVPPSSETARTKYLAKLKEEANEYVNSVKSSWVESGCTLMSDIWTDRRKRPHINLLVACPKGITFLKSECIVGSRKTAEYISKFISSGIEEIGPSNVVQFVSNNASNYIAAGYMIEQKYPHIVKTSCAAHYLDLALEDIDELSCKIDF</sequence>
<dbReference type="InterPro" id="IPR000719">
    <property type="entry name" value="Prot_kinase_dom"/>
</dbReference>
<keyword evidence="7" id="KW-0677">Repeat</keyword>
<dbReference type="InterPro" id="IPR007021">
    <property type="entry name" value="DUF659"/>
</dbReference>
<dbReference type="Pfam" id="PF07714">
    <property type="entry name" value="PK_Tyr_Ser-Thr"/>
    <property type="match status" value="1"/>
</dbReference>
<keyword evidence="6 18" id="KW-0732">Signal</keyword>
<dbReference type="SMART" id="SM00181">
    <property type="entry name" value="EGF"/>
    <property type="match status" value="2"/>
</dbReference>
<dbReference type="Gene3D" id="1.10.510.10">
    <property type="entry name" value="Transferase(Phosphotransferase) domain 1"/>
    <property type="match status" value="2"/>
</dbReference>
<feature type="region of interest" description="Disordered" evidence="16">
    <location>
        <begin position="740"/>
        <end position="767"/>
    </location>
</feature>